<dbReference type="Proteomes" id="UP000292702">
    <property type="component" value="Unassembled WGS sequence"/>
</dbReference>
<organism evidence="2 3">
    <name type="scientific">Steccherinum ochraceum</name>
    <dbReference type="NCBI Taxonomy" id="92696"/>
    <lineage>
        <taxon>Eukaryota</taxon>
        <taxon>Fungi</taxon>
        <taxon>Dikarya</taxon>
        <taxon>Basidiomycota</taxon>
        <taxon>Agaricomycotina</taxon>
        <taxon>Agaricomycetes</taxon>
        <taxon>Polyporales</taxon>
        <taxon>Steccherinaceae</taxon>
        <taxon>Steccherinum</taxon>
    </lineage>
</organism>
<feature type="region of interest" description="Disordered" evidence="1">
    <location>
        <begin position="1"/>
        <end position="42"/>
    </location>
</feature>
<evidence type="ECO:0000256" key="1">
    <source>
        <dbReference type="SAM" id="MobiDB-lite"/>
    </source>
</evidence>
<evidence type="ECO:0000313" key="2">
    <source>
        <dbReference type="EMBL" id="TCD71164.1"/>
    </source>
</evidence>
<proteinExistence type="predicted"/>
<sequence length="302" mass="33478">MTRTASRPGLPRDVPKPSSSSTEPLRVDGPESSHTGSLILHGQPGFPDSNVHAVVAAIPSLCPGDPFNFKLFEKLGMLGVRTKADLDMLSANLEQTKEFLLKKGISFLEFIVIRHHLLLRARRHRPETGRDMADEPKMLEFLKQYSPPLEHLSSVLRDIGIQNSDLEHLSSLDDAWPAFGKYLLSHGLQISEYRSLRRAVPVNRRVDLAEADSNPEPYLALQIFLKALKGDLNSKVDAFVRAGLCYSEDLNMVCVLPEEQIDEILDGLIKEGLSWTQCKAVREGLKDRAEGIAAGRHDQGGA</sequence>
<comment type="caution">
    <text evidence="2">The sequence shown here is derived from an EMBL/GenBank/DDBJ whole genome shotgun (WGS) entry which is preliminary data.</text>
</comment>
<dbReference type="EMBL" id="RWJN01000009">
    <property type="protein sequence ID" value="TCD71164.1"/>
    <property type="molecule type" value="Genomic_DNA"/>
</dbReference>
<protein>
    <submittedName>
        <fullName evidence="2">Uncharacterized protein</fullName>
    </submittedName>
</protein>
<dbReference type="AlphaFoldDB" id="A0A4R0S3B9"/>
<accession>A0A4R0S3B9</accession>
<reference evidence="2 3" key="1">
    <citation type="submission" date="2018-11" db="EMBL/GenBank/DDBJ databases">
        <title>Genome assembly of Steccherinum ochraceum LE-BIN_3174, the white-rot fungus of the Steccherinaceae family (The Residual Polyporoid clade, Polyporales, Basidiomycota).</title>
        <authorList>
            <person name="Fedorova T.V."/>
            <person name="Glazunova O.A."/>
            <person name="Landesman E.O."/>
            <person name="Moiseenko K.V."/>
            <person name="Psurtseva N.V."/>
            <person name="Savinova O.S."/>
            <person name="Shakhova N.V."/>
            <person name="Tyazhelova T.V."/>
            <person name="Vasina D.V."/>
        </authorList>
    </citation>
    <scope>NUCLEOTIDE SEQUENCE [LARGE SCALE GENOMIC DNA]</scope>
    <source>
        <strain evidence="2 3">LE-BIN_3174</strain>
    </source>
</reference>
<keyword evidence="3" id="KW-1185">Reference proteome</keyword>
<name>A0A4R0S3B9_9APHY</name>
<evidence type="ECO:0000313" key="3">
    <source>
        <dbReference type="Proteomes" id="UP000292702"/>
    </source>
</evidence>
<gene>
    <name evidence="2" type="ORF">EIP91_012112</name>
</gene>